<reference evidence="1 2" key="1">
    <citation type="journal article" date="2023" name="Microbiol. Resour. Announc.">
        <title>Complete Genome Sequence of Imperialibacter roseus strain P4T.</title>
        <authorList>
            <person name="Tizabi D.R."/>
            <person name="Bachvaroff T."/>
            <person name="Hill R.T."/>
        </authorList>
    </citation>
    <scope>NUCLEOTIDE SEQUENCE [LARGE SCALE GENOMIC DNA]</scope>
    <source>
        <strain evidence="1 2">P4T</strain>
    </source>
</reference>
<gene>
    <name evidence="1" type="ORF">RT717_28395</name>
</gene>
<dbReference type="RefSeq" id="WP_317489679.1">
    <property type="nucleotide sequence ID" value="NZ_CP136051.1"/>
</dbReference>
<evidence type="ECO:0000313" key="1">
    <source>
        <dbReference type="EMBL" id="WOK06989.1"/>
    </source>
</evidence>
<dbReference type="EMBL" id="CP136051">
    <property type="protein sequence ID" value="WOK06989.1"/>
    <property type="molecule type" value="Genomic_DNA"/>
</dbReference>
<evidence type="ECO:0008006" key="3">
    <source>
        <dbReference type="Google" id="ProtNLM"/>
    </source>
</evidence>
<dbReference type="NCBIfam" id="NF047436">
    <property type="entry name" value="LA_2272_repeat"/>
    <property type="match status" value="1"/>
</dbReference>
<evidence type="ECO:0000313" key="2">
    <source>
        <dbReference type="Proteomes" id="UP001302349"/>
    </source>
</evidence>
<proteinExistence type="predicted"/>
<dbReference type="InterPro" id="IPR058093">
    <property type="entry name" value="LA_2272-like"/>
</dbReference>
<organism evidence="1 2">
    <name type="scientific">Imperialibacter roseus</name>
    <dbReference type="NCBI Taxonomy" id="1324217"/>
    <lineage>
        <taxon>Bacteria</taxon>
        <taxon>Pseudomonadati</taxon>
        <taxon>Bacteroidota</taxon>
        <taxon>Cytophagia</taxon>
        <taxon>Cytophagales</taxon>
        <taxon>Flammeovirgaceae</taxon>
        <taxon>Imperialibacter</taxon>
    </lineage>
</organism>
<name>A0ABZ0IS72_9BACT</name>
<dbReference type="Proteomes" id="UP001302349">
    <property type="component" value="Chromosome"/>
</dbReference>
<sequence>MNRVIFLLLAICTVNGDLLSQPAKSRYKERTFQLSFFPGIGTNGLESGFYFNRFSLNIFGGMSAGSHHFELGGISNINTNSSTGIQIAGLANVIGSQTYFNLTDGEELSIVNEGFSCNLKGIQLSGLLNFVRNNVEGIQLTGGFNFNNGYVHGFQLAGLGNMGGKQVFGVQMAGLYNIAIRGMTGSQASLLFNYTYGELSGLQLGLINRAVQMEGKNSSPPGPDRGFQLGLVNVSSEMDGTQFGLINIARKVHGTQIGLINIFKPGPYQGSSVPTYGTQVGPLNFGSSGVHTRLFTDELFTAVLERTTGNCQNCTYTPSQMPFTGRFKVVNQNALIFAYNPFEGYRNQVKWGLGYGFMKVFYNKHSMIGADTLNARWFLSAGIRTMYLNRTKNFDPRLSLLHKIHAEIGLRRKKKGPHLFVGLSFNAYFHEGQDLNIGQEVFKTSEESLNVQYWPGYSFGLHF</sequence>
<keyword evidence="2" id="KW-1185">Reference proteome</keyword>
<accession>A0ABZ0IS72</accession>
<protein>
    <recommendedName>
        <fullName evidence="3">DUF5723 domain-containing protein</fullName>
    </recommendedName>
</protein>